<evidence type="ECO:0008006" key="3">
    <source>
        <dbReference type="Google" id="ProtNLM"/>
    </source>
</evidence>
<protein>
    <recommendedName>
        <fullName evidence="3">HTH deoR-type domain-containing protein</fullName>
    </recommendedName>
</protein>
<dbReference type="AlphaFoldDB" id="A0A1G2T2M4"/>
<evidence type="ECO:0000313" key="1">
    <source>
        <dbReference type="EMBL" id="OHA91504.1"/>
    </source>
</evidence>
<comment type="caution">
    <text evidence="1">The sequence shown here is derived from an EMBL/GenBank/DDBJ whole genome shotgun (WGS) entry which is preliminary data.</text>
</comment>
<sequence length="196" mass="22553">MDETFHKGHIKGQAKFMLRTENLKMVERISVAIYFVTSFFDDKEPLKWKLRVLVTNLVSYDLKDKSGIFKETASLFSIAKNAGLMSDMNHEILISELLRLENSEKKSLDIALPPPSTPHHYPKELIKDKSVSVKKNGRQETILSIIRRKKEVMIKDISPLISGYSEKTIQRELLSMVKDGVLKKSGEKRWSRYSLA</sequence>
<dbReference type="Proteomes" id="UP000178538">
    <property type="component" value="Unassembled WGS sequence"/>
</dbReference>
<dbReference type="InterPro" id="IPR036388">
    <property type="entry name" value="WH-like_DNA-bd_sf"/>
</dbReference>
<accession>A0A1G2T2M4</accession>
<gene>
    <name evidence="1" type="ORF">A2832_00640</name>
</gene>
<evidence type="ECO:0000313" key="2">
    <source>
        <dbReference type="Proteomes" id="UP000178538"/>
    </source>
</evidence>
<dbReference type="STRING" id="1802737.A2832_00640"/>
<name>A0A1G2T2M4_9BACT</name>
<reference evidence="1 2" key="1">
    <citation type="journal article" date="2016" name="Nat. Commun.">
        <title>Thousands of microbial genomes shed light on interconnected biogeochemical processes in an aquifer system.</title>
        <authorList>
            <person name="Anantharaman K."/>
            <person name="Brown C.T."/>
            <person name="Hug L.A."/>
            <person name="Sharon I."/>
            <person name="Castelle C.J."/>
            <person name="Probst A.J."/>
            <person name="Thomas B.C."/>
            <person name="Singh A."/>
            <person name="Wilkins M.J."/>
            <person name="Karaoz U."/>
            <person name="Brodie E.L."/>
            <person name="Williams K.H."/>
            <person name="Hubbard S.S."/>
            <person name="Banfield J.F."/>
        </authorList>
    </citation>
    <scope>NUCLEOTIDE SEQUENCE [LARGE SCALE GENOMIC DNA]</scope>
</reference>
<organism evidence="1 2">
    <name type="scientific">Candidatus Zambryskibacteria bacterium RIFCSPHIGHO2_01_FULL_44_22b</name>
    <dbReference type="NCBI Taxonomy" id="1802737"/>
    <lineage>
        <taxon>Bacteria</taxon>
        <taxon>Candidatus Zambryskiibacteriota</taxon>
    </lineage>
</organism>
<dbReference type="EMBL" id="MHVG01000002">
    <property type="protein sequence ID" value="OHA91504.1"/>
    <property type="molecule type" value="Genomic_DNA"/>
</dbReference>
<dbReference type="Gene3D" id="1.10.10.10">
    <property type="entry name" value="Winged helix-like DNA-binding domain superfamily/Winged helix DNA-binding domain"/>
    <property type="match status" value="1"/>
</dbReference>
<proteinExistence type="predicted"/>